<dbReference type="EMBL" id="BGPR01000381">
    <property type="protein sequence ID" value="GBM16936.1"/>
    <property type="molecule type" value="Genomic_DNA"/>
</dbReference>
<dbReference type="AlphaFoldDB" id="A0A4Y2DLR0"/>
<evidence type="ECO:0000256" key="1">
    <source>
        <dbReference type="SAM" id="MobiDB-lite"/>
    </source>
</evidence>
<sequence>MKVVTSRLKCRESDADPLYQQKVSAVFPFLLPTAGTQTVGDILLTLLSPVTFALPRHVDPSHARRQKVKQNCSGVATGGNGGTDVPGASLRSAMESKPTACMPLLMRNGQWRFSTQALEALASYLEILRGPQNLFDMHRSVKLTANL</sequence>
<evidence type="ECO:0000313" key="3">
    <source>
        <dbReference type="Proteomes" id="UP000499080"/>
    </source>
</evidence>
<dbReference type="Proteomes" id="UP000499080">
    <property type="component" value="Unassembled WGS sequence"/>
</dbReference>
<comment type="caution">
    <text evidence="2">The sequence shown here is derived from an EMBL/GenBank/DDBJ whole genome shotgun (WGS) entry which is preliminary data.</text>
</comment>
<accession>A0A4Y2DLR0</accession>
<name>A0A4Y2DLR0_ARAVE</name>
<keyword evidence="3" id="KW-1185">Reference proteome</keyword>
<gene>
    <name evidence="2" type="ORF">AVEN_267327_1</name>
</gene>
<organism evidence="2 3">
    <name type="scientific">Araneus ventricosus</name>
    <name type="common">Orbweaver spider</name>
    <name type="synonym">Epeira ventricosa</name>
    <dbReference type="NCBI Taxonomy" id="182803"/>
    <lineage>
        <taxon>Eukaryota</taxon>
        <taxon>Metazoa</taxon>
        <taxon>Ecdysozoa</taxon>
        <taxon>Arthropoda</taxon>
        <taxon>Chelicerata</taxon>
        <taxon>Arachnida</taxon>
        <taxon>Araneae</taxon>
        <taxon>Araneomorphae</taxon>
        <taxon>Entelegynae</taxon>
        <taxon>Araneoidea</taxon>
        <taxon>Araneidae</taxon>
        <taxon>Araneus</taxon>
    </lineage>
</organism>
<evidence type="ECO:0000313" key="2">
    <source>
        <dbReference type="EMBL" id="GBM16936.1"/>
    </source>
</evidence>
<protein>
    <submittedName>
        <fullName evidence="2">Uncharacterized protein</fullName>
    </submittedName>
</protein>
<proteinExistence type="predicted"/>
<reference evidence="2 3" key="1">
    <citation type="journal article" date="2019" name="Sci. Rep.">
        <title>Orb-weaving spider Araneus ventricosus genome elucidates the spidroin gene catalogue.</title>
        <authorList>
            <person name="Kono N."/>
            <person name="Nakamura H."/>
            <person name="Ohtoshi R."/>
            <person name="Moran D.A.P."/>
            <person name="Shinohara A."/>
            <person name="Yoshida Y."/>
            <person name="Fujiwara M."/>
            <person name="Mori M."/>
            <person name="Tomita M."/>
            <person name="Arakawa K."/>
        </authorList>
    </citation>
    <scope>NUCLEOTIDE SEQUENCE [LARGE SCALE GENOMIC DNA]</scope>
</reference>
<feature type="region of interest" description="Disordered" evidence="1">
    <location>
        <begin position="61"/>
        <end position="86"/>
    </location>
</feature>